<dbReference type="FunFam" id="3.30.70.1730:FF:000005">
    <property type="entry name" value="Ribosome assembly factor mrt4"/>
    <property type="match status" value="1"/>
</dbReference>
<dbReference type="HOGENOM" id="CLU_071690_0_0_1"/>
<sequence>MPPSKRNRVVPTSKVRKNRKELIRRLAANVRDAAEKYSYIWVFDVQNTRNNFLKQVRADFSDSRIMMGKNKVLMVALGQTEETECVPGVSALVPYVKGEVGLLFTNQEIPKIEEYFADWLNQDFARSGSTAIRDVRIPPGEIHTQYGIEGGEDDPLPVQIEPTLRKLGIPTRLVKGRVMLEEHPEGSMDEEEGYLVCREGDTLDSRQTAILKILGVRMSEFRIGLRAVFEKRLKAVFEKETMVQAPGVMDIDDTKVS</sequence>
<dbReference type="CDD" id="cd05796">
    <property type="entry name" value="Ribosomal_P0_like"/>
    <property type="match status" value="1"/>
</dbReference>
<dbReference type="Proteomes" id="UP000019471">
    <property type="component" value="Unassembled WGS sequence"/>
</dbReference>
<dbReference type="InterPro" id="IPR043164">
    <property type="entry name" value="Ribosomal_uL10-like_insert_sf"/>
</dbReference>
<keyword evidence="9" id="KW-1185">Reference proteome</keyword>
<dbReference type="GO" id="GO:0005737">
    <property type="term" value="C:cytoplasm"/>
    <property type="evidence" value="ECO:0007669"/>
    <property type="project" value="UniProtKB-SubCell"/>
</dbReference>
<dbReference type="GO" id="GO:0030687">
    <property type="term" value="C:preribosome, large subunit precursor"/>
    <property type="evidence" value="ECO:0007669"/>
    <property type="project" value="TreeGrafter"/>
</dbReference>
<dbReference type="GO" id="GO:0003723">
    <property type="term" value="F:RNA binding"/>
    <property type="evidence" value="ECO:0007669"/>
    <property type="project" value="TreeGrafter"/>
</dbReference>
<evidence type="ECO:0000259" key="7">
    <source>
        <dbReference type="Pfam" id="PF17777"/>
    </source>
</evidence>
<comment type="caution">
    <text evidence="8">The sequence shown here is derived from an EMBL/GenBank/DDBJ whole genome shotgun (WGS) entry which is preliminary data.</text>
</comment>
<dbReference type="Gene3D" id="3.30.70.1730">
    <property type="match status" value="1"/>
</dbReference>
<dbReference type="InterPro" id="IPR043141">
    <property type="entry name" value="Ribosomal_uL10-like_sf"/>
</dbReference>
<dbReference type="GO" id="GO:0000956">
    <property type="term" value="P:nuclear-transcribed mRNA catabolic process"/>
    <property type="evidence" value="ECO:0007669"/>
    <property type="project" value="TreeGrafter"/>
</dbReference>
<keyword evidence="6" id="KW-0690">Ribosome biogenesis</keyword>
<gene>
    <name evidence="8" type="ORF">A1O5_11605</name>
</gene>
<evidence type="ECO:0000256" key="3">
    <source>
        <dbReference type="ARBA" id="ARBA00011117"/>
    </source>
</evidence>
<dbReference type="PANTHER" id="PTHR45841:SF1">
    <property type="entry name" value="MRNA TURNOVER PROTEIN 4 HOMOLOG"/>
    <property type="match status" value="1"/>
</dbReference>
<dbReference type="Pfam" id="PF17777">
    <property type="entry name" value="RL10P_insert"/>
    <property type="match status" value="1"/>
</dbReference>
<dbReference type="InterPro" id="IPR033867">
    <property type="entry name" value="Mrt4"/>
</dbReference>
<evidence type="ECO:0000256" key="5">
    <source>
        <dbReference type="ARBA" id="ARBA00023242"/>
    </source>
</evidence>
<dbReference type="GO" id="GO:0000027">
    <property type="term" value="P:ribosomal large subunit assembly"/>
    <property type="evidence" value="ECO:0007669"/>
    <property type="project" value="InterPro"/>
</dbReference>
<dbReference type="InterPro" id="IPR051742">
    <property type="entry name" value="Ribosome_Assembly_uL10"/>
</dbReference>
<comment type="similarity">
    <text evidence="2 6">Belongs to the universal ribosomal protein uL10 family.</text>
</comment>
<name>W9WYF8_9EURO</name>
<keyword evidence="5 6" id="KW-0539">Nucleus</keyword>
<dbReference type="GeneID" id="19196294"/>
<proteinExistence type="inferred from homology"/>
<keyword evidence="4 6" id="KW-0963">Cytoplasm</keyword>
<comment type="subunit">
    <text evidence="3 6">Associates with the pre-60S ribosomal particle.</text>
</comment>
<dbReference type="STRING" id="1182543.W9WYF8"/>
<dbReference type="eggNOG" id="KOG0816">
    <property type="taxonomic scope" value="Eukaryota"/>
</dbReference>
<evidence type="ECO:0000256" key="6">
    <source>
        <dbReference type="RuleBase" id="RU364039"/>
    </source>
</evidence>
<dbReference type="Gene3D" id="3.90.105.20">
    <property type="match status" value="1"/>
</dbReference>
<evidence type="ECO:0000256" key="1">
    <source>
        <dbReference type="ARBA" id="ARBA00004046"/>
    </source>
</evidence>
<dbReference type="AlphaFoldDB" id="W9WYF8"/>
<dbReference type="Pfam" id="PF00466">
    <property type="entry name" value="Ribosomal_L10"/>
    <property type="match status" value="1"/>
</dbReference>
<dbReference type="SUPFAM" id="SSF160369">
    <property type="entry name" value="Ribosomal protein L10-like"/>
    <property type="match status" value="1"/>
</dbReference>
<dbReference type="RefSeq" id="XP_007750367.1">
    <property type="nucleotide sequence ID" value="XM_007752177.1"/>
</dbReference>
<comment type="function">
    <text evidence="1 6">Component of the ribosome assembly machinery. Nuclear paralog of the ribosomal protein P0, it binds pre-60S subunits at an early stage of assembly in the nucleolus, and is replaced by P0 in cytoplasmic pre-60S subunits and mature 80S ribosomes.</text>
</comment>
<evidence type="ECO:0000256" key="4">
    <source>
        <dbReference type="ARBA" id="ARBA00022490"/>
    </source>
</evidence>
<dbReference type="InterPro" id="IPR040637">
    <property type="entry name" value="Ribosomal_uL10-like_insert"/>
</dbReference>
<feature type="domain" description="Large ribosomal subunit protein uL10-like insertion" evidence="7">
    <location>
        <begin position="125"/>
        <end position="216"/>
    </location>
</feature>
<dbReference type="EMBL" id="AMGX01000027">
    <property type="protein sequence ID" value="EXJ63284.1"/>
    <property type="molecule type" value="Genomic_DNA"/>
</dbReference>
<evidence type="ECO:0000256" key="2">
    <source>
        <dbReference type="ARBA" id="ARBA00008889"/>
    </source>
</evidence>
<protein>
    <recommendedName>
        <fullName evidence="6">Ribosome assembly factor mrt4</fullName>
    </recommendedName>
</protein>
<dbReference type="GO" id="GO:0006364">
    <property type="term" value="P:rRNA processing"/>
    <property type="evidence" value="ECO:0007669"/>
    <property type="project" value="TreeGrafter"/>
</dbReference>
<dbReference type="OrthoDB" id="10262308at2759"/>
<dbReference type="InterPro" id="IPR001790">
    <property type="entry name" value="Ribosomal_uL10"/>
</dbReference>
<dbReference type="FunFam" id="3.90.105.20:FF:000003">
    <property type="entry name" value="Ribosome assembly factor mrt4"/>
    <property type="match status" value="1"/>
</dbReference>
<reference evidence="8 9" key="1">
    <citation type="submission" date="2013-03" db="EMBL/GenBank/DDBJ databases">
        <title>The Genome Sequence of Cladophialophora psammophila CBS 110553.</title>
        <authorList>
            <consortium name="The Broad Institute Genomics Platform"/>
            <person name="Cuomo C."/>
            <person name="de Hoog S."/>
            <person name="Gorbushina A."/>
            <person name="Walker B."/>
            <person name="Young S.K."/>
            <person name="Zeng Q."/>
            <person name="Gargeya S."/>
            <person name="Fitzgerald M."/>
            <person name="Haas B."/>
            <person name="Abouelleil A."/>
            <person name="Allen A.W."/>
            <person name="Alvarado L."/>
            <person name="Arachchi H.M."/>
            <person name="Berlin A.M."/>
            <person name="Chapman S.B."/>
            <person name="Gainer-Dewar J."/>
            <person name="Goldberg J."/>
            <person name="Griggs A."/>
            <person name="Gujja S."/>
            <person name="Hansen M."/>
            <person name="Howarth C."/>
            <person name="Imamovic A."/>
            <person name="Ireland A."/>
            <person name="Larimer J."/>
            <person name="McCowan C."/>
            <person name="Murphy C."/>
            <person name="Pearson M."/>
            <person name="Poon T.W."/>
            <person name="Priest M."/>
            <person name="Roberts A."/>
            <person name="Saif S."/>
            <person name="Shea T."/>
            <person name="Sisk P."/>
            <person name="Sykes S."/>
            <person name="Wortman J."/>
            <person name="Nusbaum C."/>
            <person name="Birren B."/>
        </authorList>
    </citation>
    <scope>NUCLEOTIDE SEQUENCE [LARGE SCALE GENOMIC DNA]</scope>
    <source>
        <strain evidence="8 9">CBS 110553</strain>
    </source>
</reference>
<evidence type="ECO:0000313" key="8">
    <source>
        <dbReference type="EMBL" id="EXJ63284.1"/>
    </source>
</evidence>
<accession>W9WYF8</accession>
<organism evidence="8 9">
    <name type="scientific">Cladophialophora psammophila CBS 110553</name>
    <dbReference type="NCBI Taxonomy" id="1182543"/>
    <lineage>
        <taxon>Eukaryota</taxon>
        <taxon>Fungi</taxon>
        <taxon>Dikarya</taxon>
        <taxon>Ascomycota</taxon>
        <taxon>Pezizomycotina</taxon>
        <taxon>Eurotiomycetes</taxon>
        <taxon>Chaetothyriomycetidae</taxon>
        <taxon>Chaetothyriales</taxon>
        <taxon>Herpotrichiellaceae</taxon>
        <taxon>Cladophialophora</taxon>
    </lineage>
</organism>
<evidence type="ECO:0000313" key="9">
    <source>
        <dbReference type="Proteomes" id="UP000019471"/>
    </source>
</evidence>
<dbReference type="PANTHER" id="PTHR45841">
    <property type="entry name" value="MRNA TURNOVER PROTEIN 4 MRTO4"/>
    <property type="match status" value="1"/>
</dbReference>
<comment type="subcellular location">
    <subcellularLocation>
        <location evidence="6">Cytoplasm</location>
    </subcellularLocation>
    <subcellularLocation>
        <location evidence="6">Nucleus</location>
        <location evidence="6">Nucleolus</location>
    </subcellularLocation>
</comment>
<dbReference type="GO" id="GO:0005730">
    <property type="term" value="C:nucleolus"/>
    <property type="evidence" value="ECO:0007669"/>
    <property type="project" value="UniProtKB-SubCell"/>
</dbReference>